<dbReference type="EMBL" id="GBXM01063288">
    <property type="protein sequence ID" value="JAH45289.1"/>
    <property type="molecule type" value="Transcribed_RNA"/>
</dbReference>
<proteinExistence type="predicted"/>
<reference evidence="1" key="2">
    <citation type="journal article" date="2015" name="Fish Shellfish Immunol.">
        <title>Early steps in the European eel (Anguilla anguilla)-Vibrio vulnificus interaction in the gills: Role of the RtxA13 toxin.</title>
        <authorList>
            <person name="Callol A."/>
            <person name="Pajuelo D."/>
            <person name="Ebbesson L."/>
            <person name="Teles M."/>
            <person name="MacKenzie S."/>
            <person name="Amaro C."/>
        </authorList>
    </citation>
    <scope>NUCLEOTIDE SEQUENCE</scope>
</reference>
<evidence type="ECO:0000313" key="1">
    <source>
        <dbReference type="EMBL" id="JAH45289.1"/>
    </source>
</evidence>
<dbReference type="AlphaFoldDB" id="A0A0E9SVC2"/>
<accession>A0A0E9SVC2</accession>
<sequence length="35" mass="3761">MGLSHSPLSAVRAVVVCTELKRRYVADHEPPSSPA</sequence>
<protein>
    <submittedName>
        <fullName evidence="1">Uncharacterized protein</fullName>
    </submittedName>
</protein>
<name>A0A0E9SVC2_ANGAN</name>
<organism evidence="1">
    <name type="scientific">Anguilla anguilla</name>
    <name type="common">European freshwater eel</name>
    <name type="synonym">Muraena anguilla</name>
    <dbReference type="NCBI Taxonomy" id="7936"/>
    <lineage>
        <taxon>Eukaryota</taxon>
        <taxon>Metazoa</taxon>
        <taxon>Chordata</taxon>
        <taxon>Craniata</taxon>
        <taxon>Vertebrata</taxon>
        <taxon>Euteleostomi</taxon>
        <taxon>Actinopterygii</taxon>
        <taxon>Neopterygii</taxon>
        <taxon>Teleostei</taxon>
        <taxon>Anguilliformes</taxon>
        <taxon>Anguillidae</taxon>
        <taxon>Anguilla</taxon>
    </lineage>
</organism>
<reference evidence="1" key="1">
    <citation type="submission" date="2014-11" db="EMBL/GenBank/DDBJ databases">
        <authorList>
            <person name="Amaro Gonzalez C."/>
        </authorList>
    </citation>
    <scope>NUCLEOTIDE SEQUENCE</scope>
</reference>
<dbReference type="EMBL" id="GBXM01061405">
    <property type="protein sequence ID" value="JAH47172.1"/>
    <property type="molecule type" value="Transcribed_RNA"/>
</dbReference>